<feature type="transmembrane region" description="Helical" evidence="1">
    <location>
        <begin position="20"/>
        <end position="41"/>
    </location>
</feature>
<sequence length="166" mass="18546">MWALGSSSMPILMLAISSPVGWAIAGSFLAFGIMGTFFCWIEMDGVNKNFRDCVKYALLSPLKAVKFLAKAAWRISKKAFRFIRGKKETSTSTVSDLQITGSTERMVDSCFDRFISHYWGEHLEKFLEGVRQHLAVRGLSGRTGYWLGAFATRHTAAWAVGCGVYR</sequence>
<protein>
    <recommendedName>
        <fullName evidence="4">H(+)-exporting diphosphatase</fullName>
    </recommendedName>
</protein>
<dbReference type="Proteomes" id="UP001642464">
    <property type="component" value="Unassembled WGS sequence"/>
</dbReference>
<dbReference type="EMBL" id="CAXAMM010004891">
    <property type="protein sequence ID" value="CAK9005230.1"/>
    <property type="molecule type" value="Genomic_DNA"/>
</dbReference>
<organism evidence="2 3">
    <name type="scientific">Durusdinium trenchii</name>
    <dbReference type="NCBI Taxonomy" id="1381693"/>
    <lineage>
        <taxon>Eukaryota</taxon>
        <taxon>Sar</taxon>
        <taxon>Alveolata</taxon>
        <taxon>Dinophyceae</taxon>
        <taxon>Suessiales</taxon>
        <taxon>Symbiodiniaceae</taxon>
        <taxon>Durusdinium</taxon>
    </lineage>
</organism>
<evidence type="ECO:0000313" key="3">
    <source>
        <dbReference type="Proteomes" id="UP001642464"/>
    </source>
</evidence>
<evidence type="ECO:0008006" key="4">
    <source>
        <dbReference type="Google" id="ProtNLM"/>
    </source>
</evidence>
<evidence type="ECO:0000256" key="1">
    <source>
        <dbReference type="SAM" id="Phobius"/>
    </source>
</evidence>
<name>A0ABP0ITG5_9DINO</name>
<keyword evidence="3" id="KW-1185">Reference proteome</keyword>
<comment type="caution">
    <text evidence="2">The sequence shown here is derived from an EMBL/GenBank/DDBJ whole genome shotgun (WGS) entry which is preliminary data.</text>
</comment>
<accession>A0ABP0ITG5</accession>
<reference evidence="2 3" key="1">
    <citation type="submission" date="2024-02" db="EMBL/GenBank/DDBJ databases">
        <authorList>
            <person name="Chen Y."/>
            <person name="Shah S."/>
            <person name="Dougan E. K."/>
            <person name="Thang M."/>
            <person name="Chan C."/>
        </authorList>
    </citation>
    <scope>NUCLEOTIDE SEQUENCE [LARGE SCALE GENOMIC DNA]</scope>
</reference>
<keyword evidence="1" id="KW-1133">Transmembrane helix</keyword>
<gene>
    <name evidence="2" type="ORF">SCF082_LOCUS8506</name>
</gene>
<proteinExistence type="predicted"/>
<evidence type="ECO:0000313" key="2">
    <source>
        <dbReference type="EMBL" id="CAK9005230.1"/>
    </source>
</evidence>
<keyword evidence="1" id="KW-0812">Transmembrane</keyword>
<keyword evidence="1" id="KW-0472">Membrane</keyword>